<accession>A0AAN9XKN7</accession>
<name>A0AAN9XKN7_PSOTE</name>
<comment type="caution">
    <text evidence="1">The sequence shown here is derived from an EMBL/GenBank/DDBJ whole genome shotgun (WGS) entry which is preliminary data.</text>
</comment>
<proteinExistence type="predicted"/>
<evidence type="ECO:0000313" key="1">
    <source>
        <dbReference type="EMBL" id="KAK7396030.1"/>
    </source>
</evidence>
<reference evidence="1 2" key="1">
    <citation type="submission" date="2024-01" db="EMBL/GenBank/DDBJ databases">
        <title>The genomes of 5 underutilized Papilionoideae crops provide insights into root nodulation and disease resistanc.</title>
        <authorList>
            <person name="Jiang F."/>
        </authorList>
    </citation>
    <scope>NUCLEOTIDE SEQUENCE [LARGE SCALE GENOMIC DNA]</scope>
    <source>
        <strain evidence="1">DUOXIRENSHENG_FW03</strain>
        <tissue evidence="1">Leaves</tissue>
    </source>
</reference>
<gene>
    <name evidence="1" type="ORF">VNO78_16723</name>
</gene>
<keyword evidence="2" id="KW-1185">Reference proteome</keyword>
<protein>
    <submittedName>
        <fullName evidence="1">Uncharacterized protein</fullName>
    </submittedName>
</protein>
<dbReference type="EMBL" id="JAYMYS010000004">
    <property type="protein sequence ID" value="KAK7396030.1"/>
    <property type="molecule type" value="Genomic_DNA"/>
</dbReference>
<dbReference type="AlphaFoldDB" id="A0AAN9XKN7"/>
<evidence type="ECO:0000313" key="2">
    <source>
        <dbReference type="Proteomes" id="UP001386955"/>
    </source>
</evidence>
<dbReference type="Proteomes" id="UP001386955">
    <property type="component" value="Unassembled WGS sequence"/>
</dbReference>
<organism evidence="1 2">
    <name type="scientific">Psophocarpus tetragonolobus</name>
    <name type="common">Winged bean</name>
    <name type="synonym">Dolichos tetragonolobus</name>
    <dbReference type="NCBI Taxonomy" id="3891"/>
    <lineage>
        <taxon>Eukaryota</taxon>
        <taxon>Viridiplantae</taxon>
        <taxon>Streptophyta</taxon>
        <taxon>Embryophyta</taxon>
        <taxon>Tracheophyta</taxon>
        <taxon>Spermatophyta</taxon>
        <taxon>Magnoliopsida</taxon>
        <taxon>eudicotyledons</taxon>
        <taxon>Gunneridae</taxon>
        <taxon>Pentapetalae</taxon>
        <taxon>rosids</taxon>
        <taxon>fabids</taxon>
        <taxon>Fabales</taxon>
        <taxon>Fabaceae</taxon>
        <taxon>Papilionoideae</taxon>
        <taxon>50 kb inversion clade</taxon>
        <taxon>NPAAA clade</taxon>
        <taxon>indigoferoid/millettioid clade</taxon>
        <taxon>Phaseoleae</taxon>
        <taxon>Psophocarpus</taxon>
    </lineage>
</organism>
<sequence length="162" mass="18947">MYVVHISRHSALCGDDSFSRHRTWTNNTERFRNRTTRFFSSSRPSPTRRAKKANSVAFPFLPLQFTVTAFNHFSRTNNTDTDTASSSLTTRERERKNSLSVWLQRHARQATCISHCHNTTDTAAPFSRSRRFRIRCRGFLLSQSVIENPKTQSWSRYKIRSN</sequence>